<feature type="domain" description="GtrA/DPMS transmembrane" evidence="7">
    <location>
        <begin position="18"/>
        <end position="135"/>
    </location>
</feature>
<evidence type="ECO:0000256" key="3">
    <source>
        <dbReference type="ARBA" id="ARBA00022692"/>
    </source>
</evidence>
<sequence>MKKLMQRLLMQYKEPIVYIICGVLTTVVNYAIYFACTKIFSIHYLVSNVIAWIFSVIFAYLVNKVFVFASLDWSRRTLLKEIWQFVAARVFSGAAETLMLLVLVDMMGYSDSIIKIIAGIFVIIVNYLFSKWVIFKKA</sequence>
<dbReference type="Proteomes" id="UP000474104">
    <property type="component" value="Unassembled WGS sequence"/>
</dbReference>
<evidence type="ECO:0000313" key="10">
    <source>
        <dbReference type="Proteomes" id="UP000274920"/>
    </source>
</evidence>
<proteinExistence type="inferred from homology"/>
<keyword evidence="10" id="KW-1185">Reference proteome</keyword>
<feature type="transmembrane region" description="Helical" evidence="6">
    <location>
        <begin position="82"/>
        <end position="104"/>
    </location>
</feature>
<dbReference type="GO" id="GO:0000271">
    <property type="term" value="P:polysaccharide biosynthetic process"/>
    <property type="evidence" value="ECO:0007669"/>
    <property type="project" value="InterPro"/>
</dbReference>
<dbReference type="InterPro" id="IPR051401">
    <property type="entry name" value="GtrA_CellWall_Glycosyl"/>
</dbReference>
<accession>A0A3R8JTR3</accession>
<feature type="transmembrane region" description="Helical" evidence="6">
    <location>
        <begin position="15"/>
        <end position="35"/>
    </location>
</feature>
<keyword evidence="5 6" id="KW-0472">Membrane</keyword>
<evidence type="ECO:0000256" key="1">
    <source>
        <dbReference type="ARBA" id="ARBA00004141"/>
    </source>
</evidence>
<dbReference type="EMBL" id="VIRB01000142">
    <property type="protein sequence ID" value="NDO71622.1"/>
    <property type="molecule type" value="Genomic_DNA"/>
</dbReference>
<dbReference type="GO" id="GO:0005886">
    <property type="term" value="C:plasma membrane"/>
    <property type="evidence" value="ECO:0007669"/>
    <property type="project" value="TreeGrafter"/>
</dbReference>
<evidence type="ECO:0000259" key="7">
    <source>
        <dbReference type="Pfam" id="PF04138"/>
    </source>
</evidence>
<dbReference type="OrthoDB" id="361483at2"/>
<evidence type="ECO:0000256" key="4">
    <source>
        <dbReference type="ARBA" id="ARBA00022989"/>
    </source>
</evidence>
<dbReference type="PANTHER" id="PTHR38459:SF5">
    <property type="entry name" value="CELL WALL TEICHOIC ACID GLYCOSYLATION PROTEIN GTCA"/>
    <property type="match status" value="1"/>
</dbReference>
<reference evidence="8 11" key="2">
    <citation type="submission" date="2019-07" db="EMBL/GenBank/DDBJ databases">
        <title>Draft genome sequences of 15 bacterial species constituting the stable defined intestinal microbiota of the GM15 gnotobiotic mouse model.</title>
        <authorList>
            <person name="Elie C."/>
            <person name="Mathieu A."/>
            <person name="Saliou A."/>
            <person name="Darnaud M."/>
            <person name="Leulier F."/>
            <person name="Tamellini A."/>
        </authorList>
    </citation>
    <scope>NUCLEOTIDE SEQUENCE [LARGE SCALE GENOMIC DNA]</scope>
    <source>
        <strain evidence="11">ASF 502</strain>
        <strain evidence="8">MD300</strain>
    </source>
</reference>
<comment type="subcellular location">
    <subcellularLocation>
        <location evidence="1">Membrane</location>
        <topology evidence="1">Multi-pass membrane protein</topology>
    </subcellularLocation>
</comment>
<evidence type="ECO:0000313" key="9">
    <source>
        <dbReference type="EMBL" id="RRK35338.1"/>
    </source>
</evidence>
<dbReference type="eggNOG" id="COG2246">
    <property type="taxonomic scope" value="Bacteria"/>
</dbReference>
<comment type="caution">
    <text evidence="9">The sequence shown here is derived from an EMBL/GenBank/DDBJ whole genome shotgun (WGS) entry which is preliminary data.</text>
</comment>
<keyword evidence="4 6" id="KW-1133">Transmembrane helix</keyword>
<gene>
    <name evidence="9" type="ORF">EBB54_13160</name>
    <name evidence="8" type="ORF">FMM80_24410</name>
</gene>
<feature type="transmembrane region" description="Helical" evidence="6">
    <location>
        <begin position="42"/>
        <end position="62"/>
    </location>
</feature>
<feature type="transmembrane region" description="Helical" evidence="6">
    <location>
        <begin position="116"/>
        <end position="135"/>
    </location>
</feature>
<evidence type="ECO:0000313" key="8">
    <source>
        <dbReference type="EMBL" id="NDO71622.1"/>
    </source>
</evidence>
<dbReference type="Pfam" id="PF04138">
    <property type="entry name" value="GtrA_DPMS_TM"/>
    <property type="match status" value="1"/>
</dbReference>
<dbReference type="Proteomes" id="UP000274920">
    <property type="component" value="Unassembled WGS sequence"/>
</dbReference>
<dbReference type="EMBL" id="RHJS01000002">
    <property type="protein sequence ID" value="RRK35338.1"/>
    <property type="molecule type" value="Genomic_DNA"/>
</dbReference>
<evidence type="ECO:0000313" key="11">
    <source>
        <dbReference type="Proteomes" id="UP000474104"/>
    </source>
</evidence>
<reference evidence="9" key="1">
    <citation type="submission" date="2018-10" db="EMBL/GenBank/DDBJ databases">
        <title>Schaedlerella arabinophila gen. nov. sp. nov., isolated from the mouse intestinal tract and comparative analysis with the genome of the closely related altered Schaedler flora strain ASF502.</title>
        <authorList>
            <person name="Miyake S."/>
            <person name="Soh M."/>
            <person name="Seedorf H."/>
        </authorList>
    </citation>
    <scope>NUCLEOTIDE SEQUENCE [LARGE SCALE GENOMIC DNA]</scope>
    <source>
        <strain evidence="9">DSM 106076</strain>
    </source>
</reference>
<evidence type="ECO:0000256" key="5">
    <source>
        <dbReference type="ARBA" id="ARBA00023136"/>
    </source>
</evidence>
<evidence type="ECO:0000256" key="6">
    <source>
        <dbReference type="SAM" id="Phobius"/>
    </source>
</evidence>
<name>N2AFH8_9FIRM</name>
<dbReference type="AlphaFoldDB" id="N2AFH8"/>
<organism evidence="9 10">
    <name type="scientific">Schaedlerella arabinosiphila</name>
    <dbReference type="NCBI Taxonomy" id="2044587"/>
    <lineage>
        <taxon>Bacteria</taxon>
        <taxon>Bacillati</taxon>
        <taxon>Bacillota</taxon>
        <taxon>Clostridia</taxon>
        <taxon>Lachnospirales</taxon>
        <taxon>Lachnospiraceae</taxon>
        <taxon>Schaedlerella</taxon>
    </lineage>
</organism>
<dbReference type="STRING" id="2044587.C824_03243"/>
<comment type="similarity">
    <text evidence="2">Belongs to the GtrA family.</text>
</comment>
<dbReference type="InterPro" id="IPR007267">
    <property type="entry name" value="GtrA_DPMS_TM"/>
</dbReference>
<keyword evidence="3 6" id="KW-0812">Transmembrane</keyword>
<evidence type="ECO:0000256" key="2">
    <source>
        <dbReference type="ARBA" id="ARBA00009399"/>
    </source>
</evidence>
<accession>N2AFH8</accession>
<dbReference type="PANTHER" id="PTHR38459">
    <property type="entry name" value="PROPHAGE BACTOPRENOL-LINKED GLUCOSE TRANSLOCASE HOMOLOG"/>
    <property type="match status" value="1"/>
</dbReference>
<dbReference type="RefSeq" id="WP_004081177.1">
    <property type="nucleotide sequence ID" value="NZ_CASCYM010000012.1"/>
</dbReference>
<protein>
    <submittedName>
        <fullName evidence="9">GtrA family protein</fullName>
    </submittedName>
</protein>
<dbReference type="HOGENOM" id="CLU_083873_1_1_9"/>